<dbReference type="InParanoid" id="Q023I6"/>
<dbReference type="HOGENOM" id="CLU_058817_0_0_0"/>
<accession>Q023I6</accession>
<organism evidence="1">
    <name type="scientific">Solibacter usitatus (strain Ellin6076)</name>
    <dbReference type="NCBI Taxonomy" id="234267"/>
    <lineage>
        <taxon>Bacteria</taxon>
        <taxon>Pseudomonadati</taxon>
        <taxon>Acidobacteriota</taxon>
        <taxon>Terriglobia</taxon>
        <taxon>Bryobacterales</taxon>
        <taxon>Solibacteraceae</taxon>
        <taxon>Candidatus Solibacter</taxon>
    </lineage>
</organism>
<dbReference type="AlphaFoldDB" id="Q023I6"/>
<dbReference type="EMBL" id="CP000473">
    <property type="protein sequence ID" value="ABJ83860.1"/>
    <property type="molecule type" value="Genomic_DNA"/>
</dbReference>
<proteinExistence type="predicted"/>
<dbReference type="eggNOG" id="COG0673">
    <property type="taxonomic scope" value="Bacteria"/>
</dbReference>
<dbReference type="Pfam" id="PF14100">
    <property type="entry name" value="DUF6807"/>
    <property type="match status" value="1"/>
</dbReference>
<protein>
    <recommendedName>
        <fullName evidence="2">Methane oxygenase PmoA</fullName>
    </recommendedName>
</protein>
<dbReference type="KEGG" id="sus:Acid_2874"/>
<evidence type="ECO:0000313" key="1">
    <source>
        <dbReference type="EMBL" id="ABJ83860.1"/>
    </source>
</evidence>
<dbReference type="InterPro" id="IPR029475">
    <property type="entry name" value="DUF6807"/>
</dbReference>
<dbReference type="OrthoDB" id="242375at2"/>
<name>Q023I6_SOLUE</name>
<dbReference type="STRING" id="234267.Acid_2874"/>
<sequence precursor="true">MKKVVLALSVILPLAAQVKITPQGKEKISIEIDGKPFTDFYIGADAPKPYLHPLRTADGKIVTRGFPMQTDIPGEAHDHPHHRGLWFTHGDVNGYDFWANEDSQKGAGKGKGKVVLERVDKATTGKKSATLNAVFDWKIPTGETILVETRKMTFYSDPQFRTIDFDITLSPQVEVTFGDTKEGMFAIRLASALEEEQPKDIPLPKRTGKMTNANNKTGEKNVWGKRSNWLDYSGQIDGAPVGIAVLDHPSNPRTPTYWHSRGYGLLAANIFGVHDFEADKSRDGSLTIRPGQPLRFRYRVVIHPGDVNTSGLRDIYTEYSNLK</sequence>
<gene>
    <name evidence="1" type="ordered locus">Acid_2874</name>
</gene>
<evidence type="ECO:0008006" key="2">
    <source>
        <dbReference type="Google" id="ProtNLM"/>
    </source>
</evidence>
<reference evidence="1" key="1">
    <citation type="submission" date="2006-10" db="EMBL/GenBank/DDBJ databases">
        <title>Complete sequence of Solibacter usitatus Ellin6076.</title>
        <authorList>
            <consortium name="US DOE Joint Genome Institute"/>
            <person name="Copeland A."/>
            <person name="Lucas S."/>
            <person name="Lapidus A."/>
            <person name="Barry K."/>
            <person name="Detter J.C."/>
            <person name="Glavina del Rio T."/>
            <person name="Hammon N."/>
            <person name="Israni S."/>
            <person name="Dalin E."/>
            <person name="Tice H."/>
            <person name="Pitluck S."/>
            <person name="Thompson L.S."/>
            <person name="Brettin T."/>
            <person name="Bruce D."/>
            <person name="Han C."/>
            <person name="Tapia R."/>
            <person name="Gilna P."/>
            <person name="Schmutz J."/>
            <person name="Larimer F."/>
            <person name="Land M."/>
            <person name="Hauser L."/>
            <person name="Kyrpides N."/>
            <person name="Mikhailova N."/>
            <person name="Janssen P.H."/>
            <person name="Kuske C.R."/>
            <person name="Richardson P."/>
        </authorList>
    </citation>
    <scope>NUCLEOTIDE SEQUENCE</scope>
    <source>
        <strain evidence="1">Ellin6076</strain>
    </source>
</reference>